<evidence type="ECO:0000313" key="1">
    <source>
        <dbReference type="EMBL" id="AEI50090.1"/>
    </source>
</evidence>
<evidence type="ECO:0000313" key="2">
    <source>
        <dbReference type="Proteomes" id="UP000000493"/>
    </source>
</evidence>
<dbReference type="AlphaFoldDB" id="A0A7U3ZMS0"/>
<keyword evidence="2" id="KW-1185">Reference proteome</keyword>
<accession>A0A7U3ZMS0</accession>
<dbReference type="Proteomes" id="UP000000493">
    <property type="component" value="Chromosome"/>
</dbReference>
<reference evidence="1 2" key="2">
    <citation type="journal article" date="2012" name="Stand. Genomic Sci.">
        <title>Complete genome sequence of the aquatic bacterium Runella slithyformis type strain (LSU 4(T)).</title>
        <authorList>
            <person name="Copeland A."/>
            <person name="Zhang X."/>
            <person name="Misra M."/>
            <person name="Lapidus A."/>
            <person name="Nolan M."/>
            <person name="Lucas S."/>
            <person name="Deshpande S."/>
            <person name="Cheng J.F."/>
            <person name="Tapia R."/>
            <person name="Goodwin L.A."/>
            <person name="Pitluck S."/>
            <person name="Liolios K."/>
            <person name="Pagani I."/>
            <person name="Ivanova N."/>
            <person name="Mikhailova N."/>
            <person name="Pati A."/>
            <person name="Chen A."/>
            <person name="Palaniappan K."/>
            <person name="Land M."/>
            <person name="Hauser L."/>
            <person name="Pan C."/>
            <person name="Jeffries C.D."/>
            <person name="Detter J.C."/>
            <person name="Brambilla E.M."/>
            <person name="Rohde M."/>
            <person name="Djao O.D."/>
            <person name="Goker M."/>
            <person name="Sikorski J."/>
            <person name="Tindall B.J."/>
            <person name="Woyke T."/>
            <person name="Bristow J."/>
            <person name="Eisen J.A."/>
            <person name="Markowitz V."/>
            <person name="Hugenholtz P."/>
            <person name="Kyrpides N.C."/>
            <person name="Klenk H.P."/>
            <person name="Mavromatis K."/>
        </authorList>
    </citation>
    <scope>NUCLEOTIDE SEQUENCE [LARGE SCALE GENOMIC DNA]</scope>
    <source>
        <strain evidence="2">ATCC 29530 / DSM 19594 / LMG 11500 / NCIMB 11436 / LSU 4</strain>
    </source>
</reference>
<proteinExistence type="predicted"/>
<gene>
    <name evidence="1" type="ordered locus">Runsl_3732</name>
</gene>
<dbReference type="KEGG" id="rsi:Runsl_3732"/>
<organism evidence="1 2">
    <name type="scientific">Runella slithyformis (strain ATCC 29530 / DSM 19594 / LMG 11500 / NCIMB 11436 / LSU 4)</name>
    <dbReference type="NCBI Taxonomy" id="761193"/>
    <lineage>
        <taxon>Bacteria</taxon>
        <taxon>Pseudomonadati</taxon>
        <taxon>Bacteroidota</taxon>
        <taxon>Cytophagia</taxon>
        <taxon>Cytophagales</taxon>
        <taxon>Spirosomataceae</taxon>
        <taxon>Runella</taxon>
    </lineage>
</organism>
<dbReference type="RefSeq" id="WP_013929393.1">
    <property type="nucleotide sequence ID" value="NC_015703.1"/>
</dbReference>
<reference evidence="2" key="1">
    <citation type="submission" date="2011-06" db="EMBL/GenBank/DDBJ databases">
        <title>The complete genome of chromosome of Runella slithyformis DSM 19594.</title>
        <authorList>
            <consortium name="US DOE Joint Genome Institute (JGI-PGF)"/>
            <person name="Lucas S."/>
            <person name="Han J."/>
            <person name="Lapidus A."/>
            <person name="Bruce D."/>
            <person name="Goodwin L."/>
            <person name="Pitluck S."/>
            <person name="Peters L."/>
            <person name="Kyrpides N."/>
            <person name="Mavromatis K."/>
            <person name="Ivanova N."/>
            <person name="Ovchinnikova G."/>
            <person name="Zhang X."/>
            <person name="Misra M."/>
            <person name="Detter J.C."/>
            <person name="Tapia R."/>
            <person name="Han C."/>
            <person name="Land M."/>
            <person name="Hauser L."/>
            <person name="Markowitz V."/>
            <person name="Cheng J.-F."/>
            <person name="Hugenholtz P."/>
            <person name="Woyke T."/>
            <person name="Wu D."/>
            <person name="Tindall B."/>
            <person name="Faehrich R."/>
            <person name="Brambilla E."/>
            <person name="Klenk H.-P."/>
            <person name="Eisen J.A."/>
        </authorList>
    </citation>
    <scope>NUCLEOTIDE SEQUENCE [LARGE SCALE GENOMIC DNA]</scope>
    <source>
        <strain evidence="2">ATCC 29530 / DSM 19594 / LMG 11500 / NCIMB 11436 / LSU 4</strain>
    </source>
</reference>
<name>A0A7U3ZMS0_RUNSL</name>
<dbReference type="EMBL" id="CP002859">
    <property type="protein sequence ID" value="AEI50090.1"/>
    <property type="molecule type" value="Genomic_DNA"/>
</dbReference>
<protein>
    <submittedName>
        <fullName evidence="1">Uncharacterized protein</fullName>
    </submittedName>
</protein>
<sequence length="43" mass="4868">MNTLFIHIPLIGGLPAFCMGKVRDVRAVVRIEKVQQVSWLEDS</sequence>